<protein>
    <submittedName>
        <fullName evidence="1">Transaldolase</fullName>
        <ecNumber evidence="1">2.2.1.2</ecNumber>
    </submittedName>
</protein>
<gene>
    <name evidence="1" type="ORF">M993_02280</name>
</gene>
<dbReference type="EMBL" id="LXEX01000031">
    <property type="protein sequence ID" value="OAT58977.1"/>
    <property type="molecule type" value="Genomic_DNA"/>
</dbReference>
<proteinExistence type="predicted"/>
<dbReference type="RefSeq" id="WP_061552901.1">
    <property type="nucleotide sequence ID" value="NZ_LXEX01000031.1"/>
</dbReference>
<evidence type="ECO:0000313" key="2">
    <source>
        <dbReference type="Proteomes" id="UP000078431"/>
    </source>
</evidence>
<organism evidence="1 2">
    <name type="scientific">Obesumbacterium proteus ATCC 12841</name>
    <dbReference type="NCBI Taxonomy" id="1354268"/>
    <lineage>
        <taxon>Bacteria</taxon>
        <taxon>Pseudomonadati</taxon>
        <taxon>Pseudomonadota</taxon>
        <taxon>Gammaproteobacteria</taxon>
        <taxon>Enterobacterales</taxon>
        <taxon>Hafniaceae</taxon>
        <taxon>Obesumbacterium</taxon>
    </lineage>
</organism>
<dbReference type="EC" id="2.2.1.2" evidence="1"/>
<dbReference type="AlphaFoldDB" id="A0AA91EIZ6"/>
<accession>A0AA91EIZ6</accession>
<keyword evidence="1" id="KW-0808">Transferase</keyword>
<keyword evidence="2" id="KW-1185">Reference proteome</keyword>
<name>A0AA91EIZ6_9GAMM</name>
<reference evidence="1 2" key="1">
    <citation type="submission" date="2016-04" db="EMBL/GenBank/DDBJ databases">
        <title>ATOL: Assembling a taxonomically balanced genome-scale reconstruction of the evolutionary history of the Enterobacteriaceae.</title>
        <authorList>
            <person name="Plunkett G.III."/>
            <person name="Neeno-Eckwall E.C."/>
            <person name="Glasner J.D."/>
            <person name="Perna N.T."/>
        </authorList>
    </citation>
    <scope>NUCLEOTIDE SEQUENCE [LARGE SCALE GENOMIC DNA]</scope>
    <source>
        <strain evidence="1 2">ATCC 12841</strain>
    </source>
</reference>
<dbReference type="Proteomes" id="UP000078431">
    <property type="component" value="Unassembled WGS sequence"/>
</dbReference>
<evidence type="ECO:0000313" key="1">
    <source>
        <dbReference type="EMBL" id="OAT58977.1"/>
    </source>
</evidence>
<comment type="caution">
    <text evidence="1">The sequence shown here is derived from an EMBL/GenBank/DDBJ whole genome shotgun (WGS) entry which is preliminary data.</text>
</comment>
<dbReference type="GO" id="GO:0004801">
    <property type="term" value="F:transaldolase activity"/>
    <property type="evidence" value="ECO:0007669"/>
    <property type="project" value="UniProtKB-EC"/>
</dbReference>
<sequence length="125" mass="13715">MALEEYVGSIILEMDGQEIEVTDLKEDVTTGRKLVKTMNKTGRAKGFARGIAEYQLTISVVVPLTGDLDWEAMEGSKITQYPLSGSGGKRVSYLDCFSTQVGATYTVDNEAKRDITVSALRRVTE</sequence>